<organism evidence="1 2">
    <name type="scientific">Arcticibacter pallidicorallinus</name>
    <dbReference type="NCBI Taxonomy" id="1259464"/>
    <lineage>
        <taxon>Bacteria</taxon>
        <taxon>Pseudomonadati</taxon>
        <taxon>Bacteroidota</taxon>
        <taxon>Sphingobacteriia</taxon>
        <taxon>Sphingobacteriales</taxon>
        <taxon>Sphingobacteriaceae</taxon>
        <taxon>Arcticibacter</taxon>
    </lineage>
</organism>
<comment type="caution">
    <text evidence="1">The sequence shown here is derived from an EMBL/GenBank/DDBJ whole genome shotgun (WGS) entry which is preliminary data.</text>
</comment>
<proteinExistence type="predicted"/>
<sequence length="163" mass="18106">MKTNIPAILFLVSAVFFGCGSGQEGKQSQQNNETAEDLIKQTQCYVAIDGPDTAYLNLDSRADGKISGKLLIDFSEKPDNEGGLDGEFKGDTLYVNYTFTTGESKTIYKNPLAFLKDNNRLLLGVGEIESYLGKSYFKKGTAIDFERGRFKFDPIDCQDQKLK</sequence>
<gene>
    <name evidence="1" type="ORF">B0I27_101117</name>
</gene>
<protein>
    <recommendedName>
        <fullName evidence="3">Lipoprotein</fullName>
    </recommendedName>
</protein>
<dbReference type="OrthoDB" id="768192at2"/>
<reference evidence="1 2" key="1">
    <citation type="submission" date="2018-03" db="EMBL/GenBank/DDBJ databases">
        <title>Genomic Encyclopedia of Type Strains, Phase III (KMG-III): the genomes of soil and plant-associated and newly described type strains.</title>
        <authorList>
            <person name="Whitman W."/>
        </authorList>
    </citation>
    <scope>NUCLEOTIDE SEQUENCE [LARGE SCALE GENOMIC DNA]</scope>
    <source>
        <strain evidence="1 2">CGMCC 1.9313</strain>
    </source>
</reference>
<name>A0A2T0UB53_9SPHI</name>
<evidence type="ECO:0008006" key="3">
    <source>
        <dbReference type="Google" id="ProtNLM"/>
    </source>
</evidence>
<dbReference type="RefSeq" id="WP_106290348.1">
    <property type="nucleotide sequence ID" value="NZ_PVTH01000001.1"/>
</dbReference>
<evidence type="ECO:0000313" key="1">
    <source>
        <dbReference type="EMBL" id="PRY55149.1"/>
    </source>
</evidence>
<dbReference type="Proteomes" id="UP000238034">
    <property type="component" value="Unassembled WGS sequence"/>
</dbReference>
<keyword evidence="2" id="KW-1185">Reference proteome</keyword>
<evidence type="ECO:0000313" key="2">
    <source>
        <dbReference type="Proteomes" id="UP000238034"/>
    </source>
</evidence>
<dbReference type="AlphaFoldDB" id="A0A2T0UB53"/>
<dbReference type="EMBL" id="PVTH01000001">
    <property type="protein sequence ID" value="PRY55149.1"/>
    <property type="molecule type" value="Genomic_DNA"/>
</dbReference>
<dbReference type="PROSITE" id="PS51257">
    <property type="entry name" value="PROKAR_LIPOPROTEIN"/>
    <property type="match status" value="1"/>
</dbReference>
<accession>A0A2T0UB53</accession>